<comment type="caution">
    <text evidence="1">The sequence shown here is derived from an EMBL/GenBank/DDBJ whole genome shotgun (WGS) entry which is preliminary data.</text>
</comment>
<gene>
    <name evidence="1" type="ORF">VNO78_09572</name>
</gene>
<dbReference type="Proteomes" id="UP001386955">
    <property type="component" value="Unassembled WGS sequence"/>
</dbReference>
<sequence>MRIDLIMRIYTYDSFFLFVVIFLRNINGYEFLNYGNSQEMSNQNVSGFISYYIKLDQSESMFIFYRVGGMALLCDKSKILNSTNL</sequence>
<reference evidence="1 2" key="1">
    <citation type="submission" date="2024-01" db="EMBL/GenBank/DDBJ databases">
        <title>The genomes of 5 underutilized Papilionoideae crops provide insights into root nodulation and disease resistanc.</title>
        <authorList>
            <person name="Jiang F."/>
        </authorList>
    </citation>
    <scope>NUCLEOTIDE SEQUENCE [LARGE SCALE GENOMIC DNA]</scope>
    <source>
        <strain evidence="1">DUOXIRENSHENG_FW03</strain>
        <tissue evidence="1">Leaves</tissue>
    </source>
</reference>
<keyword evidence="2" id="KW-1185">Reference proteome</keyword>
<accession>A0AAN9XTC0</accession>
<proteinExistence type="predicted"/>
<dbReference type="AlphaFoldDB" id="A0AAN9XTC0"/>
<dbReference type="EMBL" id="JAYMYS010000002">
    <property type="protein sequence ID" value="KAK7407617.1"/>
    <property type="molecule type" value="Genomic_DNA"/>
</dbReference>
<evidence type="ECO:0000313" key="1">
    <source>
        <dbReference type="EMBL" id="KAK7407617.1"/>
    </source>
</evidence>
<evidence type="ECO:0000313" key="2">
    <source>
        <dbReference type="Proteomes" id="UP001386955"/>
    </source>
</evidence>
<organism evidence="1 2">
    <name type="scientific">Psophocarpus tetragonolobus</name>
    <name type="common">Winged bean</name>
    <name type="synonym">Dolichos tetragonolobus</name>
    <dbReference type="NCBI Taxonomy" id="3891"/>
    <lineage>
        <taxon>Eukaryota</taxon>
        <taxon>Viridiplantae</taxon>
        <taxon>Streptophyta</taxon>
        <taxon>Embryophyta</taxon>
        <taxon>Tracheophyta</taxon>
        <taxon>Spermatophyta</taxon>
        <taxon>Magnoliopsida</taxon>
        <taxon>eudicotyledons</taxon>
        <taxon>Gunneridae</taxon>
        <taxon>Pentapetalae</taxon>
        <taxon>rosids</taxon>
        <taxon>fabids</taxon>
        <taxon>Fabales</taxon>
        <taxon>Fabaceae</taxon>
        <taxon>Papilionoideae</taxon>
        <taxon>50 kb inversion clade</taxon>
        <taxon>NPAAA clade</taxon>
        <taxon>indigoferoid/millettioid clade</taxon>
        <taxon>Phaseoleae</taxon>
        <taxon>Psophocarpus</taxon>
    </lineage>
</organism>
<protein>
    <submittedName>
        <fullName evidence="1">Uncharacterized protein</fullName>
    </submittedName>
</protein>
<name>A0AAN9XTC0_PSOTE</name>